<reference evidence="3 4" key="1">
    <citation type="submission" date="2012-05" db="EMBL/GenBank/DDBJ databases">
        <title>Recombination and specialization in a pathogen metapopulation.</title>
        <authorList>
            <person name="Gardiner A."/>
            <person name="Kemen E."/>
            <person name="Schultz-Larsen T."/>
            <person name="MacLean D."/>
            <person name="Van Oosterhout C."/>
            <person name="Jones J.D.G."/>
        </authorList>
    </citation>
    <scope>NUCLEOTIDE SEQUENCE [LARGE SCALE GENOMIC DNA]</scope>
    <source>
        <strain evidence="3 4">Ac Nc2</strain>
    </source>
</reference>
<dbReference type="FunCoup" id="A0A024GFM8">
    <property type="interactions" value="317"/>
</dbReference>
<feature type="compositionally biased region" description="Acidic residues" evidence="1">
    <location>
        <begin position="180"/>
        <end position="197"/>
    </location>
</feature>
<dbReference type="InterPro" id="IPR016135">
    <property type="entry name" value="UBQ-conjugating_enzyme/RWD"/>
</dbReference>
<evidence type="ECO:0000256" key="1">
    <source>
        <dbReference type="SAM" id="MobiDB-lite"/>
    </source>
</evidence>
<keyword evidence="4" id="KW-1185">Reference proteome</keyword>
<dbReference type="AlphaFoldDB" id="A0A024GFM8"/>
<dbReference type="InterPro" id="IPR006575">
    <property type="entry name" value="RWD_dom"/>
</dbReference>
<dbReference type="OrthoDB" id="277175at2759"/>
<dbReference type="InParanoid" id="A0A024GFM8"/>
<comment type="caution">
    <text evidence="3">The sequence shown here is derived from an EMBL/GenBank/DDBJ whole genome shotgun (WGS) entry which is preliminary data.</text>
</comment>
<feature type="compositionally biased region" description="Basic and acidic residues" evidence="1">
    <location>
        <begin position="94"/>
        <end position="115"/>
    </location>
</feature>
<dbReference type="PROSITE" id="PS50908">
    <property type="entry name" value="RWD"/>
    <property type="match status" value="1"/>
</dbReference>
<dbReference type="InterPro" id="IPR040213">
    <property type="entry name" value="GIR2-like"/>
</dbReference>
<accession>A0A024GFM8</accession>
<dbReference type="EMBL" id="CAIX01000104">
    <property type="protein sequence ID" value="CCI45686.1"/>
    <property type="molecule type" value="Genomic_DNA"/>
</dbReference>
<dbReference type="STRING" id="65357.A0A024GFM8"/>
<evidence type="ECO:0000259" key="2">
    <source>
        <dbReference type="PROSITE" id="PS50908"/>
    </source>
</evidence>
<dbReference type="PANTHER" id="PTHR12292">
    <property type="entry name" value="RWD DOMAIN-CONTAINING PROTEIN"/>
    <property type="match status" value="1"/>
</dbReference>
<gene>
    <name evidence="3" type="ORF">BN9_065830</name>
</gene>
<feature type="region of interest" description="Disordered" evidence="1">
    <location>
        <begin position="155"/>
        <end position="197"/>
    </location>
</feature>
<organism evidence="3 4">
    <name type="scientific">Albugo candida</name>
    <dbReference type="NCBI Taxonomy" id="65357"/>
    <lineage>
        <taxon>Eukaryota</taxon>
        <taxon>Sar</taxon>
        <taxon>Stramenopiles</taxon>
        <taxon>Oomycota</taxon>
        <taxon>Peronosporomycetes</taxon>
        <taxon>Albuginales</taxon>
        <taxon>Albuginaceae</taxon>
        <taxon>Albugo</taxon>
    </lineage>
</organism>
<proteinExistence type="predicted"/>
<feature type="domain" description="RWD" evidence="2">
    <location>
        <begin position="1"/>
        <end position="69"/>
    </location>
</feature>
<name>A0A024GFM8_9STRA</name>
<dbReference type="SUPFAM" id="SSF54495">
    <property type="entry name" value="UBC-like"/>
    <property type="match status" value="1"/>
</dbReference>
<sequence>MTVALTLTCCIPETYPEQEPNLEVTSLEGLSDAQRNEIKALLQQRIRENAGMPMIYTLCEAVREYLVENNRAGHDGSEYQEMLRRMEIKKKEDDRGTAIETAKRKEQAAHVKAKDSTGTPVTPETFMAWRDQFDLEMRLNSKVAVTEASTKLTGRQLWTQGLVKDEGEEGIEDDLHNDSDDAEFDGDDLSEEEEGKN</sequence>
<evidence type="ECO:0000313" key="4">
    <source>
        <dbReference type="Proteomes" id="UP000053237"/>
    </source>
</evidence>
<feature type="region of interest" description="Disordered" evidence="1">
    <location>
        <begin position="94"/>
        <end position="123"/>
    </location>
</feature>
<dbReference type="Pfam" id="PF05773">
    <property type="entry name" value="RWD"/>
    <property type="match status" value="1"/>
</dbReference>
<dbReference type="CDD" id="cd23823">
    <property type="entry name" value="RWD_GCN2"/>
    <property type="match status" value="1"/>
</dbReference>
<dbReference type="Proteomes" id="UP000053237">
    <property type="component" value="Unassembled WGS sequence"/>
</dbReference>
<dbReference type="Gene3D" id="3.10.110.10">
    <property type="entry name" value="Ubiquitin Conjugating Enzyme"/>
    <property type="match status" value="1"/>
</dbReference>
<protein>
    <recommendedName>
        <fullName evidence="2">RWD domain-containing protein</fullName>
    </recommendedName>
</protein>
<evidence type="ECO:0000313" key="3">
    <source>
        <dbReference type="EMBL" id="CCI45686.1"/>
    </source>
</evidence>